<evidence type="ECO:0000313" key="7">
    <source>
        <dbReference type="Proteomes" id="UP001379235"/>
    </source>
</evidence>
<feature type="region of interest" description="Disordered" evidence="4">
    <location>
        <begin position="1"/>
        <end position="20"/>
    </location>
</feature>
<dbReference type="PROSITE" id="PS50995">
    <property type="entry name" value="HTH_MARR_2"/>
    <property type="match status" value="1"/>
</dbReference>
<dbReference type="SUPFAM" id="SSF46785">
    <property type="entry name" value="Winged helix' DNA-binding domain"/>
    <property type="match status" value="1"/>
</dbReference>
<dbReference type="InterPro" id="IPR036388">
    <property type="entry name" value="WH-like_DNA-bd_sf"/>
</dbReference>
<keyword evidence="3" id="KW-0804">Transcription</keyword>
<dbReference type="Pfam" id="PF12802">
    <property type="entry name" value="MarR_2"/>
    <property type="match status" value="1"/>
</dbReference>
<evidence type="ECO:0000256" key="3">
    <source>
        <dbReference type="ARBA" id="ARBA00023163"/>
    </source>
</evidence>
<keyword evidence="7" id="KW-1185">Reference proteome</keyword>
<dbReference type="Gene3D" id="1.10.10.10">
    <property type="entry name" value="Winged helix-like DNA-binding domain superfamily/Winged helix DNA-binding domain"/>
    <property type="match status" value="1"/>
</dbReference>
<dbReference type="EMBL" id="JBBHJY010000001">
    <property type="protein sequence ID" value="MEJ6008841.1"/>
    <property type="molecule type" value="Genomic_DNA"/>
</dbReference>
<dbReference type="SMART" id="SM00347">
    <property type="entry name" value="HTH_MARR"/>
    <property type="match status" value="1"/>
</dbReference>
<feature type="compositionally biased region" description="Polar residues" evidence="4">
    <location>
        <begin position="1"/>
        <end position="16"/>
    </location>
</feature>
<organism evidence="6 7">
    <name type="scientific">Novosphingobium aquae</name>
    <dbReference type="NCBI Taxonomy" id="3133435"/>
    <lineage>
        <taxon>Bacteria</taxon>
        <taxon>Pseudomonadati</taxon>
        <taxon>Pseudomonadota</taxon>
        <taxon>Alphaproteobacteria</taxon>
        <taxon>Sphingomonadales</taxon>
        <taxon>Sphingomonadaceae</taxon>
        <taxon>Novosphingobium</taxon>
    </lineage>
</organism>
<evidence type="ECO:0000256" key="2">
    <source>
        <dbReference type="ARBA" id="ARBA00023125"/>
    </source>
</evidence>
<dbReference type="InterPro" id="IPR036390">
    <property type="entry name" value="WH_DNA-bd_sf"/>
</dbReference>
<accession>A0ABU8S5H9</accession>
<dbReference type="RefSeq" id="WP_339964512.1">
    <property type="nucleotide sequence ID" value="NZ_JBBHJY010000001.1"/>
</dbReference>
<reference evidence="6 7" key="1">
    <citation type="submission" date="2024-03" db="EMBL/GenBank/DDBJ databases">
        <authorList>
            <person name="Jo J.-H."/>
        </authorList>
    </citation>
    <scope>NUCLEOTIDE SEQUENCE [LARGE SCALE GENOMIC DNA]</scope>
    <source>
        <strain evidence="6 7">AS3R-12</strain>
    </source>
</reference>
<dbReference type="PRINTS" id="PR00598">
    <property type="entry name" value="HTHMARR"/>
</dbReference>
<protein>
    <submittedName>
        <fullName evidence="6">MarR family transcriptional regulator</fullName>
    </submittedName>
</protein>
<proteinExistence type="predicted"/>
<feature type="domain" description="HTH marR-type" evidence="5">
    <location>
        <begin position="28"/>
        <end position="160"/>
    </location>
</feature>
<evidence type="ECO:0000259" key="5">
    <source>
        <dbReference type="PROSITE" id="PS50995"/>
    </source>
</evidence>
<keyword evidence="2" id="KW-0238">DNA-binding</keyword>
<sequence>MKTHSTAARGSASRQMPDTGRVSLGRLGDFVGFRLRRVQNQLSRDFAAATSAKGLRSGLFSSLGIIEANPGISQSELSREVGLDKSVTVTIVDELEKFGWAVRERSKEDRRRHELFITDEGKAHLDELFTIVGKTEDAVLHQLSPAELHLLSELLDRMYAACMRDEG</sequence>
<dbReference type="PANTHER" id="PTHR42756">
    <property type="entry name" value="TRANSCRIPTIONAL REGULATOR, MARR"/>
    <property type="match status" value="1"/>
</dbReference>
<gene>
    <name evidence="6" type="ORF">WG900_02795</name>
</gene>
<dbReference type="PANTHER" id="PTHR42756:SF1">
    <property type="entry name" value="TRANSCRIPTIONAL REPRESSOR OF EMRAB OPERON"/>
    <property type="match status" value="1"/>
</dbReference>
<name>A0ABU8S5H9_9SPHN</name>
<evidence type="ECO:0000256" key="4">
    <source>
        <dbReference type="SAM" id="MobiDB-lite"/>
    </source>
</evidence>
<comment type="caution">
    <text evidence="6">The sequence shown here is derived from an EMBL/GenBank/DDBJ whole genome shotgun (WGS) entry which is preliminary data.</text>
</comment>
<evidence type="ECO:0000313" key="6">
    <source>
        <dbReference type="EMBL" id="MEJ6008841.1"/>
    </source>
</evidence>
<evidence type="ECO:0000256" key="1">
    <source>
        <dbReference type="ARBA" id="ARBA00023015"/>
    </source>
</evidence>
<dbReference type="InterPro" id="IPR000835">
    <property type="entry name" value="HTH_MarR-typ"/>
</dbReference>
<keyword evidence="1" id="KW-0805">Transcription regulation</keyword>
<dbReference type="Proteomes" id="UP001379235">
    <property type="component" value="Unassembled WGS sequence"/>
</dbReference>